<dbReference type="InterPro" id="IPR027417">
    <property type="entry name" value="P-loop_NTPase"/>
</dbReference>
<dbReference type="Gene3D" id="3.40.50.300">
    <property type="entry name" value="P-loop containing nucleotide triphosphate hydrolases"/>
    <property type="match status" value="1"/>
</dbReference>
<dbReference type="Pfam" id="PF09439">
    <property type="entry name" value="SRPRB"/>
    <property type="match status" value="1"/>
</dbReference>
<keyword evidence="6" id="KW-0256">Endoplasmic reticulum</keyword>
<evidence type="ECO:0000256" key="12">
    <source>
        <dbReference type="SAM" id="Phobius"/>
    </source>
</evidence>
<keyword evidence="4 12" id="KW-0812">Transmembrane</keyword>
<feature type="region of interest" description="Disordered" evidence="11">
    <location>
        <begin position="214"/>
        <end position="238"/>
    </location>
</feature>
<dbReference type="InterPro" id="IPR019009">
    <property type="entry name" value="SRP_receptor_beta_su"/>
</dbReference>
<evidence type="ECO:0000256" key="5">
    <source>
        <dbReference type="ARBA" id="ARBA00022741"/>
    </source>
</evidence>
<keyword evidence="14" id="KW-1185">Reference proteome</keyword>
<keyword evidence="8" id="KW-0342">GTP-binding</keyword>
<evidence type="ECO:0000313" key="14">
    <source>
        <dbReference type="Proteomes" id="UP000292702"/>
    </source>
</evidence>
<comment type="subcellular location">
    <subcellularLocation>
        <location evidence="1">Endoplasmic reticulum membrane</location>
        <topology evidence="1">Single-pass membrane protein</topology>
    </subcellularLocation>
</comment>
<dbReference type="GO" id="GO:0005789">
    <property type="term" value="C:endoplasmic reticulum membrane"/>
    <property type="evidence" value="ECO:0007669"/>
    <property type="project" value="UniProtKB-SubCell"/>
</dbReference>
<dbReference type="SUPFAM" id="SSF52540">
    <property type="entry name" value="P-loop containing nucleoside triphosphate hydrolases"/>
    <property type="match status" value="1"/>
</dbReference>
<dbReference type="STRING" id="92696.A0A4R0R6V4"/>
<comment type="caution">
    <text evidence="13">The sequence shown here is derived from an EMBL/GenBank/DDBJ whole genome shotgun (WGS) entry which is preliminary data.</text>
</comment>
<keyword evidence="7 12" id="KW-1133">Transmembrane helix</keyword>
<dbReference type="EMBL" id="RWJN01000395">
    <property type="protein sequence ID" value="TCD62176.1"/>
    <property type="molecule type" value="Genomic_DNA"/>
</dbReference>
<evidence type="ECO:0000256" key="6">
    <source>
        <dbReference type="ARBA" id="ARBA00022824"/>
    </source>
</evidence>
<sequence>MDVNLDASQVPTDHSPIATPEVISPVVALSTQTLTIASLGFAVLLVALLVSFSRRRSKAKGNTLLLIGPSDAGKTAILSSLVYGQTLPSHTSLQTNTSVVSLGDAQKPLLAVDIPGHPRIRDQFNEHLVNAKAVAFVVDASTVSRSGPAVAEHLHLILHALTSLPPSQTAPAFAIIAHKCDLLKATASASADQLAIGRVRTVLERELDKRRASHAGGVGVESLGSEEEGSSELGGLECTGGGEFKFDQWEGGEVTFVGSSVIVGKESGVESEKASSSIGLSSFREWLEELR</sequence>
<dbReference type="GO" id="GO:0005525">
    <property type="term" value="F:GTP binding"/>
    <property type="evidence" value="ECO:0007669"/>
    <property type="project" value="UniProtKB-KW"/>
</dbReference>
<evidence type="ECO:0000256" key="4">
    <source>
        <dbReference type="ARBA" id="ARBA00022692"/>
    </source>
</evidence>
<dbReference type="OrthoDB" id="41266at2759"/>
<evidence type="ECO:0000256" key="7">
    <source>
        <dbReference type="ARBA" id="ARBA00022989"/>
    </source>
</evidence>
<dbReference type="Proteomes" id="UP000292702">
    <property type="component" value="Unassembled WGS sequence"/>
</dbReference>
<gene>
    <name evidence="13" type="ORF">EIP91_007259</name>
</gene>
<evidence type="ECO:0000256" key="2">
    <source>
        <dbReference type="ARBA" id="ARBA00005619"/>
    </source>
</evidence>
<dbReference type="AlphaFoldDB" id="A0A4R0R6V4"/>
<keyword evidence="5" id="KW-0547">Nucleotide-binding</keyword>
<keyword evidence="10" id="KW-0675">Receptor</keyword>
<proteinExistence type="inferred from homology"/>
<evidence type="ECO:0000256" key="9">
    <source>
        <dbReference type="ARBA" id="ARBA00023136"/>
    </source>
</evidence>
<evidence type="ECO:0000256" key="3">
    <source>
        <dbReference type="ARBA" id="ARBA00020256"/>
    </source>
</evidence>
<evidence type="ECO:0000256" key="11">
    <source>
        <dbReference type="SAM" id="MobiDB-lite"/>
    </source>
</evidence>
<evidence type="ECO:0000256" key="1">
    <source>
        <dbReference type="ARBA" id="ARBA00004389"/>
    </source>
</evidence>
<name>A0A4R0R6V4_9APHY</name>
<comment type="similarity">
    <text evidence="2">Belongs to the SRP receptor beta subunit family.</text>
</comment>
<evidence type="ECO:0000256" key="10">
    <source>
        <dbReference type="ARBA" id="ARBA00023170"/>
    </source>
</evidence>
<reference evidence="13 14" key="1">
    <citation type="submission" date="2018-11" db="EMBL/GenBank/DDBJ databases">
        <title>Genome assembly of Steccherinum ochraceum LE-BIN_3174, the white-rot fungus of the Steccherinaceae family (The Residual Polyporoid clade, Polyporales, Basidiomycota).</title>
        <authorList>
            <person name="Fedorova T.V."/>
            <person name="Glazunova O.A."/>
            <person name="Landesman E.O."/>
            <person name="Moiseenko K.V."/>
            <person name="Psurtseva N.V."/>
            <person name="Savinova O.S."/>
            <person name="Shakhova N.V."/>
            <person name="Tyazhelova T.V."/>
            <person name="Vasina D.V."/>
        </authorList>
    </citation>
    <scope>NUCLEOTIDE SEQUENCE [LARGE SCALE GENOMIC DNA]</scope>
    <source>
        <strain evidence="13 14">LE-BIN_3174</strain>
    </source>
</reference>
<evidence type="ECO:0000256" key="8">
    <source>
        <dbReference type="ARBA" id="ARBA00023134"/>
    </source>
</evidence>
<feature type="transmembrane region" description="Helical" evidence="12">
    <location>
        <begin position="34"/>
        <end position="52"/>
    </location>
</feature>
<accession>A0A4R0R6V4</accession>
<keyword evidence="9 12" id="KW-0472">Membrane</keyword>
<evidence type="ECO:0000313" key="13">
    <source>
        <dbReference type="EMBL" id="TCD62176.1"/>
    </source>
</evidence>
<protein>
    <recommendedName>
        <fullName evidence="3">Signal recognition particle receptor subunit beta</fullName>
    </recommendedName>
</protein>
<organism evidence="13 14">
    <name type="scientific">Steccherinum ochraceum</name>
    <dbReference type="NCBI Taxonomy" id="92696"/>
    <lineage>
        <taxon>Eukaryota</taxon>
        <taxon>Fungi</taxon>
        <taxon>Dikarya</taxon>
        <taxon>Basidiomycota</taxon>
        <taxon>Agaricomycotina</taxon>
        <taxon>Agaricomycetes</taxon>
        <taxon>Polyporales</taxon>
        <taxon>Steccherinaceae</taxon>
        <taxon>Steccherinum</taxon>
    </lineage>
</organism>